<dbReference type="InterPro" id="IPR043519">
    <property type="entry name" value="NT_sf"/>
</dbReference>
<reference evidence="9 10" key="1">
    <citation type="submission" date="2017-06" db="EMBL/GenBank/DDBJ databases">
        <title>Raineya orbicola gen. nov., sp. nov. a slightly thermophilic bacterium of the phylum Bacteroidetes and the description of Raineyaceae fam. nov.</title>
        <authorList>
            <person name="Albuquerque L."/>
            <person name="Polonia A.R.M."/>
            <person name="Barroso C."/>
            <person name="Froufe H.J.C."/>
            <person name="Lage O."/>
            <person name="Lobo-Da-Cunha A."/>
            <person name="Egas C."/>
            <person name="Da Costa M.S."/>
        </authorList>
    </citation>
    <scope>NUCLEOTIDE SEQUENCE [LARGE SCALE GENOMIC DNA]</scope>
    <source>
        <strain evidence="9 10">SPSPC-11</strain>
    </source>
</reference>
<sequence>MKLLEKHQKEIEQICQRLNVKELSVFGSVLSNKFNESSDIDFIVAFYDEDPILYAENYFSLKFTLEDLFQRPIDLLEAKTIKNEIFREILNRTKKLVYAGKHKSMA</sequence>
<comment type="cofactor">
    <cofactor evidence="1">
        <name>Mg(2+)</name>
        <dbReference type="ChEBI" id="CHEBI:18420"/>
    </cofactor>
</comment>
<keyword evidence="2 9" id="KW-0808">Transferase</keyword>
<dbReference type="Pfam" id="PF18765">
    <property type="entry name" value="Polbeta"/>
    <property type="match status" value="1"/>
</dbReference>
<dbReference type="GO" id="GO:0016779">
    <property type="term" value="F:nucleotidyltransferase activity"/>
    <property type="evidence" value="ECO:0007669"/>
    <property type="project" value="UniProtKB-KW"/>
</dbReference>
<keyword evidence="6" id="KW-0067">ATP-binding</keyword>
<name>A0A2N3IHN3_9BACT</name>
<dbReference type="PANTHER" id="PTHR33571">
    <property type="entry name" value="SSL8005 PROTEIN"/>
    <property type="match status" value="1"/>
</dbReference>
<dbReference type="CDD" id="cd05403">
    <property type="entry name" value="NT_KNTase_like"/>
    <property type="match status" value="1"/>
</dbReference>
<evidence type="ECO:0000256" key="5">
    <source>
        <dbReference type="ARBA" id="ARBA00022741"/>
    </source>
</evidence>
<proteinExistence type="predicted"/>
<evidence type="ECO:0000256" key="4">
    <source>
        <dbReference type="ARBA" id="ARBA00022723"/>
    </source>
</evidence>
<dbReference type="GO" id="GO:0005524">
    <property type="term" value="F:ATP binding"/>
    <property type="evidence" value="ECO:0007669"/>
    <property type="project" value="UniProtKB-KW"/>
</dbReference>
<evidence type="ECO:0000256" key="6">
    <source>
        <dbReference type="ARBA" id="ARBA00022840"/>
    </source>
</evidence>
<evidence type="ECO:0000313" key="9">
    <source>
        <dbReference type="EMBL" id="PKQ69733.1"/>
    </source>
</evidence>
<dbReference type="InterPro" id="IPR041633">
    <property type="entry name" value="Polbeta"/>
</dbReference>
<dbReference type="Proteomes" id="UP000233387">
    <property type="component" value="Unassembled WGS sequence"/>
</dbReference>
<dbReference type="AlphaFoldDB" id="A0A2N3IHN3"/>
<keyword evidence="4" id="KW-0479">Metal-binding</keyword>
<evidence type="ECO:0000256" key="1">
    <source>
        <dbReference type="ARBA" id="ARBA00001946"/>
    </source>
</evidence>
<dbReference type="RefSeq" id="WP_101358456.1">
    <property type="nucleotide sequence ID" value="NZ_NKXO01000016.1"/>
</dbReference>
<dbReference type="Gene3D" id="3.30.460.10">
    <property type="entry name" value="Beta Polymerase, domain 2"/>
    <property type="match status" value="1"/>
</dbReference>
<accession>A0A2N3IHN3</accession>
<dbReference type="OrthoDB" id="9793933at2"/>
<evidence type="ECO:0000256" key="7">
    <source>
        <dbReference type="ARBA" id="ARBA00022842"/>
    </source>
</evidence>
<evidence type="ECO:0000313" key="10">
    <source>
        <dbReference type="Proteomes" id="UP000233387"/>
    </source>
</evidence>
<feature type="domain" description="Polymerase beta nucleotidyltransferase" evidence="8">
    <location>
        <begin position="9"/>
        <end position="97"/>
    </location>
</feature>
<evidence type="ECO:0000256" key="2">
    <source>
        <dbReference type="ARBA" id="ARBA00022679"/>
    </source>
</evidence>
<dbReference type="PANTHER" id="PTHR33571:SF12">
    <property type="entry name" value="BSL3053 PROTEIN"/>
    <property type="match status" value="1"/>
</dbReference>
<keyword evidence="3" id="KW-0548">Nucleotidyltransferase</keyword>
<evidence type="ECO:0000259" key="8">
    <source>
        <dbReference type="Pfam" id="PF18765"/>
    </source>
</evidence>
<dbReference type="SUPFAM" id="SSF81301">
    <property type="entry name" value="Nucleotidyltransferase"/>
    <property type="match status" value="1"/>
</dbReference>
<organism evidence="9 10">
    <name type="scientific">Raineya orbicola</name>
    <dbReference type="NCBI Taxonomy" id="2016530"/>
    <lineage>
        <taxon>Bacteria</taxon>
        <taxon>Pseudomonadati</taxon>
        <taxon>Bacteroidota</taxon>
        <taxon>Cytophagia</taxon>
        <taxon>Cytophagales</taxon>
        <taxon>Raineyaceae</taxon>
        <taxon>Raineya</taxon>
    </lineage>
</organism>
<keyword evidence="7" id="KW-0460">Magnesium</keyword>
<evidence type="ECO:0000256" key="3">
    <source>
        <dbReference type="ARBA" id="ARBA00022695"/>
    </source>
</evidence>
<keyword evidence="5" id="KW-0547">Nucleotide-binding</keyword>
<dbReference type="GO" id="GO:0046872">
    <property type="term" value="F:metal ion binding"/>
    <property type="evidence" value="ECO:0007669"/>
    <property type="project" value="UniProtKB-KW"/>
</dbReference>
<gene>
    <name evidence="9" type="ORF">Rain11_1188</name>
</gene>
<protein>
    <submittedName>
        <fullName evidence="9">Putative nucleotidyltransferase</fullName>
    </submittedName>
</protein>
<comment type="caution">
    <text evidence="9">The sequence shown here is derived from an EMBL/GenBank/DDBJ whole genome shotgun (WGS) entry which is preliminary data.</text>
</comment>
<dbReference type="EMBL" id="NKXO01000016">
    <property type="protein sequence ID" value="PKQ69733.1"/>
    <property type="molecule type" value="Genomic_DNA"/>
</dbReference>
<dbReference type="InterPro" id="IPR052038">
    <property type="entry name" value="Type-VII_TA_antitoxin"/>
</dbReference>
<keyword evidence="10" id="KW-1185">Reference proteome</keyword>